<proteinExistence type="inferred from homology"/>
<sequence>MLLSRVVVALAVGLCVYTFLGYPAILMLVSRLGRGRRKTPPRSTVPRISIVLPVYNEAAVIAATLERILAVDYPADRRQILVVSDASTDGTDEIVAHFADRGVELLRLPRRQGKTAAENAARRHLTGEIIVNTDASVRIHPAAVQRLVAEFADASVGVASARDVSVTNLEEQATSGEGAYVGYEMWIRDLETAVGGIVGASGCLYAIGAELHMGRVPEGLSRDFAAALTAREHGLRAVSVPEAKCYVPRSASLRQEYRRKVRTMTRGLATLGHKRALLNPFRYGAFAWMLFSHKVCRWLVPWALLSLLAALGALAPTATWAFALLALLGVTVVLAGIAWVWPEGRLTPRLLALPGYVVAGNVAVLHAWLRVVAGRPAPVWEPTRRGPVPSS</sequence>
<keyword evidence="4" id="KW-1133">Transmembrane helix</keyword>
<comment type="caution">
    <text evidence="6">The sequence shown here is derived from an EMBL/GenBank/DDBJ whole genome shotgun (WGS) entry which is preliminary data.</text>
</comment>
<dbReference type="GO" id="GO:0016757">
    <property type="term" value="F:glycosyltransferase activity"/>
    <property type="evidence" value="ECO:0007669"/>
    <property type="project" value="UniProtKB-KW"/>
</dbReference>
<dbReference type="Gene3D" id="3.90.550.10">
    <property type="entry name" value="Spore Coat Polysaccharide Biosynthesis Protein SpsA, Chain A"/>
    <property type="match status" value="1"/>
</dbReference>
<feature type="transmembrane region" description="Helical" evidence="4">
    <location>
        <begin position="295"/>
        <end position="314"/>
    </location>
</feature>
<keyword evidence="3 6" id="KW-0808">Transferase</keyword>
<evidence type="ECO:0000256" key="2">
    <source>
        <dbReference type="ARBA" id="ARBA00022676"/>
    </source>
</evidence>
<evidence type="ECO:0000256" key="1">
    <source>
        <dbReference type="ARBA" id="ARBA00006739"/>
    </source>
</evidence>
<dbReference type="EMBL" id="VBOU01000115">
    <property type="protein sequence ID" value="TMQ52128.1"/>
    <property type="molecule type" value="Genomic_DNA"/>
</dbReference>
<dbReference type="PANTHER" id="PTHR43630:SF1">
    <property type="entry name" value="POLY-BETA-1,6-N-ACETYL-D-GLUCOSAMINE SYNTHASE"/>
    <property type="match status" value="1"/>
</dbReference>
<gene>
    <name evidence="6" type="ORF">E6K74_12685</name>
</gene>
<evidence type="ECO:0000256" key="4">
    <source>
        <dbReference type="SAM" id="Phobius"/>
    </source>
</evidence>
<evidence type="ECO:0000256" key="3">
    <source>
        <dbReference type="ARBA" id="ARBA00022679"/>
    </source>
</evidence>
<dbReference type="InterPro" id="IPR001173">
    <property type="entry name" value="Glyco_trans_2-like"/>
</dbReference>
<feature type="transmembrane region" description="Helical" evidence="4">
    <location>
        <begin position="350"/>
        <end position="369"/>
    </location>
</feature>
<comment type="similarity">
    <text evidence="1">Belongs to the glycosyltransferase 2 family.</text>
</comment>
<feature type="transmembrane region" description="Helical" evidence="4">
    <location>
        <begin position="320"/>
        <end position="341"/>
    </location>
</feature>
<evidence type="ECO:0000313" key="6">
    <source>
        <dbReference type="EMBL" id="TMQ52128.1"/>
    </source>
</evidence>
<evidence type="ECO:0000313" key="7">
    <source>
        <dbReference type="Proteomes" id="UP000319829"/>
    </source>
</evidence>
<dbReference type="Pfam" id="PF00535">
    <property type="entry name" value="Glycos_transf_2"/>
    <property type="match status" value="1"/>
</dbReference>
<keyword evidence="2" id="KW-0328">Glycosyltransferase</keyword>
<reference evidence="6 7" key="1">
    <citation type="journal article" date="2019" name="Nat. Microbiol.">
        <title>Mediterranean grassland soil C-N compound turnover is dependent on rainfall and depth, and is mediated by genomically divergent microorganisms.</title>
        <authorList>
            <person name="Diamond S."/>
            <person name="Andeer P.F."/>
            <person name="Li Z."/>
            <person name="Crits-Christoph A."/>
            <person name="Burstein D."/>
            <person name="Anantharaman K."/>
            <person name="Lane K.R."/>
            <person name="Thomas B.C."/>
            <person name="Pan C."/>
            <person name="Northen T.R."/>
            <person name="Banfield J.F."/>
        </authorList>
    </citation>
    <scope>NUCLEOTIDE SEQUENCE [LARGE SCALE GENOMIC DNA]</scope>
    <source>
        <strain evidence="6">WS_4</strain>
    </source>
</reference>
<keyword evidence="4" id="KW-0472">Membrane</keyword>
<dbReference type="InterPro" id="IPR029044">
    <property type="entry name" value="Nucleotide-diphossugar_trans"/>
</dbReference>
<dbReference type="SUPFAM" id="SSF53448">
    <property type="entry name" value="Nucleotide-diphospho-sugar transferases"/>
    <property type="match status" value="1"/>
</dbReference>
<accession>A0A538SL78</accession>
<organism evidence="6 7">
    <name type="scientific">Eiseniibacteriota bacterium</name>
    <dbReference type="NCBI Taxonomy" id="2212470"/>
    <lineage>
        <taxon>Bacteria</taxon>
        <taxon>Candidatus Eiseniibacteriota</taxon>
    </lineage>
</organism>
<feature type="domain" description="Glycosyltransferase 2-like" evidence="5">
    <location>
        <begin position="49"/>
        <end position="165"/>
    </location>
</feature>
<protein>
    <submittedName>
        <fullName evidence="6">Glycosyltransferase</fullName>
    </submittedName>
</protein>
<dbReference type="PANTHER" id="PTHR43630">
    <property type="entry name" value="POLY-BETA-1,6-N-ACETYL-D-GLUCOSAMINE SYNTHASE"/>
    <property type="match status" value="1"/>
</dbReference>
<feature type="transmembrane region" description="Helical" evidence="4">
    <location>
        <begin position="6"/>
        <end position="29"/>
    </location>
</feature>
<dbReference type="AlphaFoldDB" id="A0A538SL78"/>
<dbReference type="Proteomes" id="UP000319829">
    <property type="component" value="Unassembled WGS sequence"/>
</dbReference>
<name>A0A538SL78_UNCEI</name>
<evidence type="ECO:0000259" key="5">
    <source>
        <dbReference type="Pfam" id="PF00535"/>
    </source>
</evidence>
<keyword evidence="4" id="KW-0812">Transmembrane</keyword>